<evidence type="ECO:0000256" key="2">
    <source>
        <dbReference type="SAM" id="Phobius"/>
    </source>
</evidence>
<protein>
    <submittedName>
        <fullName evidence="3">Uncharacterized protein</fullName>
    </submittedName>
</protein>
<name>A0A8H8A1Z3_9FUNG</name>
<evidence type="ECO:0000313" key="3">
    <source>
        <dbReference type="EMBL" id="KAG5463218.1"/>
    </source>
</evidence>
<sequence length="569" mass="61427">MFFADEFLCPKSPKKKKEKGKEKEGKKKTKSEAGRRFKKREPAVGAGFPRRTSSRPLYRKKRHVPPRANSPASKTPPPRKHAARANLIAARASDDRQRAEDPPAGCGGDGPARRAGRSGAAAGARRDLPRLQEPPLAYHKRVRVRFGRRRPSRVPILALFPEQHLDDRVIQGPPEAPPPQDAVADQSVHCGSDAGRGAQQQESVPSTAKNARGRSSAQPGAGEDHQNRGEDALHLVVAESAARQMNNRRLRPEGSVDLVRVLQIQGWGKTGERAQTGCAVSFKGTTGPSRTPPTPTGFARAPSARLTDRNMRLSSAGRVKKAAGPRSPSEKVVSDPAGGKRVSRVFVQNLFFFRTQRAGLIPPGAGLFSDETWTFFSPLQLRRAGEAEAEGAAEEARDGGREGPGEEGAVEELSAAAAAAPLPFFPSGGAPRFPAGPSAALHSRPALASPPRTGEIRAGVREAAKALEAARRGAGPFLFPRRLPFDGLLRDNKEEEATGRGMPRTARRRRLAGVPTPFAETPSSVRAARLETGGGRGAGGGRRGWREIPSELFFFFFFFFAWFRLRKSS</sequence>
<feature type="region of interest" description="Disordered" evidence="1">
    <location>
        <begin position="281"/>
        <end position="301"/>
    </location>
</feature>
<comment type="caution">
    <text evidence="3">The sequence shown here is derived from an EMBL/GenBank/DDBJ whole genome shotgun (WGS) entry which is preliminary data.</text>
</comment>
<feature type="compositionally biased region" description="Basic and acidic residues" evidence="1">
    <location>
        <begin position="92"/>
        <end position="101"/>
    </location>
</feature>
<accession>A0A8H8A1Z3</accession>
<keyword evidence="2" id="KW-0812">Transmembrane</keyword>
<feature type="compositionally biased region" description="Basic and acidic residues" evidence="1">
    <location>
        <begin position="394"/>
        <end position="404"/>
    </location>
</feature>
<keyword evidence="2" id="KW-0472">Membrane</keyword>
<feature type="compositionally biased region" description="Basic residues" evidence="1">
    <location>
        <begin position="138"/>
        <end position="152"/>
    </location>
</feature>
<reference evidence="3 4" key="1">
    <citation type="journal article" name="Sci. Rep.">
        <title>Genome-scale phylogenetic analyses confirm Olpidium as the closest living zoosporic fungus to the non-flagellated, terrestrial fungi.</title>
        <authorList>
            <person name="Chang Y."/>
            <person name="Rochon D."/>
            <person name="Sekimoto S."/>
            <person name="Wang Y."/>
            <person name="Chovatia M."/>
            <person name="Sandor L."/>
            <person name="Salamov A."/>
            <person name="Grigoriev I.V."/>
            <person name="Stajich J.E."/>
            <person name="Spatafora J.W."/>
        </authorList>
    </citation>
    <scope>NUCLEOTIDE SEQUENCE [LARGE SCALE GENOMIC DNA]</scope>
    <source>
        <strain evidence="3">S191</strain>
    </source>
</reference>
<dbReference type="EMBL" id="JAEFCI010000958">
    <property type="protein sequence ID" value="KAG5463218.1"/>
    <property type="molecule type" value="Genomic_DNA"/>
</dbReference>
<organism evidence="3 4">
    <name type="scientific">Olpidium bornovanus</name>
    <dbReference type="NCBI Taxonomy" id="278681"/>
    <lineage>
        <taxon>Eukaryota</taxon>
        <taxon>Fungi</taxon>
        <taxon>Fungi incertae sedis</taxon>
        <taxon>Olpidiomycota</taxon>
        <taxon>Olpidiomycotina</taxon>
        <taxon>Olpidiomycetes</taxon>
        <taxon>Olpidiales</taxon>
        <taxon>Olpidiaceae</taxon>
        <taxon>Olpidium</taxon>
    </lineage>
</organism>
<feature type="region of interest" description="Disordered" evidence="1">
    <location>
        <begin position="316"/>
        <end position="336"/>
    </location>
</feature>
<keyword evidence="4" id="KW-1185">Reference proteome</keyword>
<dbReference type="Proteomes" id="UP000673691">
    <property type="component" value="Unassembled WGS sequence"/>
</dbReference>
<keyword evidence="2" id="KW-1133">Transmembrane helix</keyword>
<feature type="region of interest" description="Disordered" evidence="1">
    <location>
        <begin position="385"/>
        <end position="412"/>
    </location>
</feature>
<feature type="transmembrane region" description="Helical" evidence="2">
    <location>
        <begin position="548"/>
        <end position="565"/>
    </location>
</feature>
<evidence type="ECO:0000256" key="1">
    <source>
        <dbReference type="SAM" id="MobiDB-lite"/>
    </source>
</evidence>
<feature type="compositionally biased region" description="Polar residues" evidence="1">
    <location>
        <begin position="198"/>
        <end position="218"/>
    </location>
</feature>
<proteinExistence type="predicted"/>
<evidence type="ECO:0000313" key="4">
    <source>
        <dbReference type="Proteomes" id="UP000673691"/>
    </source>
</evidence>
<feature type="compositionally biased region" description="Basic and acidic residues" evidence="1">
    <location>
        <begin position="19"/>
        <end position="35"/>
    </location>
</feature>
<gene>
    <name evidence="3" type="ORF">BJ554DRAFT_930</name>
</gene>
<dbReference type="AlphaFoldDB" id="A0A8H8A1Z3"/>
<feature type="region of interest" description="Disordered" evidence="1">
    <location>
        <begin position="1"/>
        <end position="228"/>
    </location>
</feature>